<keyword evidence="3 5" id="KW-1133">Transmembrane helix</keyword>
<feature type="transmembrane region" description="Helical" evidence="5">
    <location>
        <begin position="89"/>
        <end position="111"/>
    </location>
</feature>
<dbReference type="GO" id="GO:0022857">
    <property type="term" value="F:transmembrane transporter activity"/>
    <property type="evidence" value="ECO:0007669"/>
    <property type="project" value="InterPro"/>
</dbReference>
<gene>
    <name evidence="6" type="ORF">K431DRAFT_242019</name>
</gene>
<comment type="caution">
    <text evidence="6">The sequence shown here is derived from an EMBL/GenBank/DDBJ whole genome shotgun (WGS) entry which is preliminary data.</text>
</comment>
<dbReference type="GO" id="GO:0005886">
    <property type="term" value="C:plasma membrane"/>
    <property type="evidence" value="ECO:0007669"/>
    <property type="project" value="TreeGrafter"/>
</dbReference>
<proteinExistence type="predicted"/>
<feature type="transmembrane region" description="Helical" evidence="5">
    <location>
        <begin position="330"/>
        <end position="355"/>
    </location>
</feature>
<dbReference type="Pfam" id="PF07690">
    <property type="entry name" value="MFS_1"/>
    <property type="match status" value="1"/>
</dbReference>
<keyword evidence="2 5" id="KW-0812">Transmembrane</keyword>
<reference evidence="6" key="1">
    <citation type="journal article" date="2020" name="Stud. Mycol.">
        <title>101 Dothideomycetes genomes: a test case for predicting lifestyles and emergence of pathogens.</title>
        <authorList>
            <person name="Haridas S."/>
            <person name="Albert R."/>
            <person name="Binder M."/>
            <person name="Bloem J."/>
            <person name="Labutti K."/>
            <person name="Salamov A."/>
            <person name="Andreopoulos B."/>
            <person name="Baker S."/>
            <person name="Barry K."/>
            <person name="Bills G."/>
            <person name="Bluhm B."/>
            <person name="Cannon C."/>
            <person name="Castanera R."/>
            <person name="Culley D."/>
            <person name="Daum C."/>
            <person name="Ezra D."/>
            <person name="Gonzalez J."/>
            <person name="Henrissat B."/>
            <person name="Kuo A."/>
            <person name="Liang C."/>
            <person name="Lipzen A."/>
            <person name="Lutzoni F."/>
            <person name="Magnuson J."/>
            <person name="Mondo S."/>
            <person name="Nolan M."/>
            <person name="Ohm R."/>
            <person name="Pangilinan J."/>
            <person name="Park H.-J."/>
            <person name="Ramirez L."/>
            <person name="Alfaro M."/>
            <person name="Sun H."/>
            <person name="Tritt A."/>
            <person name="Yoshinaga Y."/>
            <person name="Zwiers L.-H."/>
            <person name="Turgeon B."/>
            <person name="Goodwin S."/>
            <person name="Spatafora J."/>
            <person name="Crous P."/>
            <person name="Grigoriev I."/>
        </authorList>
    </citation>
    <scope>NUCLEOTIDE SEQUENCE</scope>
    <source>
        <strain evidence="6">CBS 116435</strain>
    </source>
</reference>
<comment type="subcellular location">
    <subcellularLocation>
        <location evidence="1">Membrane</location>
        <topology evidence="1">Multi-pass membrane protein</topology>
    </subcellularLocation>
</comment>
<feature type="transmembrane region" description="Helical" evidence="5">
    <location>
        <begin position="180"/>
        <end position="200"/>
    </location>
</feature>
<dbReference type="Gene3D" id="1.20.1250.20">
    <property type="entry name" value="MFS general substrate transporter like domains"/>
    <property type="match status" value="1"/>
</dbReference>
<feature type="transmembrane region" description="Helical" evidence="5">
    <location>
        <begin position="142"/>
        <end position="168"/>
    </location>
</feature>
<evidence type="ECO:0000256" key="2">
    <source>
        <dbReference type="ARBA" id="ARBA00022692"/>
    </source>
</evidence>
<feature type="transmembrane region" description="Helical" evidence="5">
    <location>
        <begin position="419"/>
        <end position="440"/>
    </location>
</feature>
<protein>
    <submittedName>
        <fullName evidence="6">MFS general substrate transporter</fullName>
    </submittedName>
</protein>
<feature type="transmembrane region" description="Helical" evidence="5">
    <location>
        <begin position="446"/>
        <end position="471"/>
    </location>
</feature>
<dbReference type="EMBL" id="MU003774">
    <property type="protein sequence ID" value="KAF2723812.1"/>
    <property type="molecule type" value="Genomic_DNA"/>
</dbReference>
<keyword evidence="4 5" id="KW-0472">Membrane</keyword>
<name>A0A9P4QAW5_9PEZI</name>
<feature type="transmembrane region" description="Helical" evidence="5">
    <location>
        <begin position="206"/>
        <end position="226"/>
    </location>
</feature>
<sequence length="559" mass="61978">MEHFLDPAWPPGTVRLSLNKSEDIHEQVILQPRPTDDPNDPLNWTRWQKAVNYTLASFYTLMVWGFIYAGTATWGPMGEELNFSNATLINTYAMGVAALCVGAPMLIPFALKYGSRCMYIVSTAAQLGISIWAARTQNVGDWWAVNALCCWVAALAEVMIQMTVADVFFVHQRGLMNTIYIWMSLAGQNLAPLAAGFVTVSQGWRWVWWWFAIIFGIQLIAFILGFEETKFDHLGATAHAQVNEAHITSTMVHSPTNNNDEKDERVAVSNSSVEQGVPSMPSSEEDLAHTLGTIHINPNKKRKPYMKMLALTSTTQGSWSHVFRHTYQPFIILFTIPGVLYCSTVYAILVAWATVQISALSIFMLGEPWNFSPSQIGLMSIPPFIGGSIGSLLVGPLSDWLVVKLAKRNGGIYEPEMRFWAFIPFIPLQVGGGFWMGYALQNGLSWVHVAMAFGVTNVGLAPLSSIPLTYICDAYNEIVGDSLTGLTFVRNLVTTIFVYAIPPAITSIGIANLFNIIGAIAIPILCFAGYFIWKGKHLRHKTAGKYRKFASQQFIARPL</sequence>
<evidence type="ECO:0000256" key="3">
    <source>
        <dbReference type="ARBA" id="ARBA00022989"/>
    </source>
</evidence>
<feature type="transmembrane region" description="Helical" evidence="5">
    <location>
        <begin position="513"/>
        <end position="533"/>
    </location>
</feature>
<dbReference type="OrthoDB" id="5215911at2759"/>
<dbReference type="AlphaFoldDB" id="A0A9P4QAW5"/>
<feature type="transmembrane region" description="Helical" evidence="5">
    <location>
        <begin position="483"/>
        <end position="501"/>
    </location>
</feature>
<evidence type="ECO:0000256" key="5">
    <source>
        <dbReference type="SAM" id="Phobius"/>
    </source>
</evidence>
<organism evidence="6 7">
    <name type="scientific">Polychaeton citri CBS 116435</name>
    <dbReference type="NCBI Taxonomy" id="1314669"/>
    <lineage>
        <taxon>Eukaryota</taxon>
        <taxon>Fungi</taxon>
        <taxon>Dikarya</taxon>
        <taxon>Ascomycota</taxon>
        <taxon>Pezizomycotina</taxon>
        <taxon>Dothideomycetes</taxon>
        <taxon>Dothideomycetidae</taxon>
        <taxon>Capnodiales</taxon>
        <taxon>Capnodiaceae</taxon>
        <taxon>Polychaeton</taxon>
    </lineage>
</organism>
<evidence type="ECO:0000313" key="7">
    <source>
        <dbReference type="Proteomes" id="UP000799441"/>
    </source>
</evidence>
<dbReference type="InterPro" id="IPR011701">
    <property type="entry name" value="MFS"/>
</dbReference>
<evidence type="ECO:0000256" key="1">
    <source>
        <dbReference type="ARBA" id="ARBA00004141"/>
    </source>
</evidence>
<evidence type="ECO:0000313" key="6">
    <source>
        <dbReference type="EMBL" id="KAF2723812.1"/>
    </source>
</evidence>
<dbReference type="Proteomes" id="UP000799441">
    <property type="component" value="Unassembled WGS sequence"/>
</dbReference>
<evidence type="ECO:0000256" key="4">
    <source>
        <dbReference type="ARBA" id="ARBA00023136"/>
    </source>
</evidence>
<dbReference type="InterPro" id="IPR036259">
    <property type="entry name" value="MFS_trans_sf"/>
</dbReference>
<accession>A0A9P4QAW5</accession>
<feature type="transmembrane region" description="Helical" evidence="5">
    <location>
        <begin position="50"/>
        <end position="69"/>
    </location>
</feature>
<keyword evidence="7" id="KW-1185">Reference proteome</keyword>
<dbReference type="PANTHER" id="PTHR23502">
    <property type="entry name" value="MAJOR FACILITATOR SUPERFAMILY"/>
    <property type="match status" value="1"/>
</dbReference>
<dbReference type="SUPFAM" id="SSF103473">
    <property type="entry name" value="MFS general substrate transporter"/>
    <property type="match status" value="1"/>
</dbReference>
<dbReference type="PANTHER" id="PTHR23502:SF50">
    <property type="entry name" value="TRANSPORTER, PUTATIVE (AFU_ORTHOLOGUE AFUA_5G00430)-RELATED"/>
    <property type="match status" value="1"/>
</dbReference>